<proteinExistence type="predicted"/>
<reference evidence="1" key="2">
    <citation type="submission" date="2021-02" db="EMBL/GenBank/DDBJ databases">
        <authorList>
            <person name="Kimball J.A."/>
            <person name="Haas M.W."/>
            <person name="Macchietto M."/>
            <person name="Kono T."/>
            <person name="Duquette J."/>
            <person name="Shao M."/>
        </authorList>
    </citation>
    <scope>NUCLEOTIDE SEQUENCE</scope>
    <source>
        <tissue evidence="1">Fresh leaf tissue</tissue>
    </source>
</reference>
<keyword evidence="2" id="KW-1185">Reference proteome</keyword>
<dbReference type="AlphaFoldDB" id="A0A8J5VJ18"/>
<name>A0A8J5VJ18_ZIZPA</name>
<comment type="caution">
    <text evidence="1">The sequence shown here is derived from an EMBL/GenBank/DDBJ whole genome shotgun (WGS) entry which is preliminary data.</text>
</comment>
<evidence type="ECO:0000313" key="2">
    <source>
        <dbReference type="Proteomes" id="UP000729402"/>
    </source>
</evidence>
<protein>
    <submittedName>
        <fullName evidence="1">Uncharacterized protein</fullName>
    </submittedName>
</protein>
<dbReference type="EMBL" id="JAAALK010000283">
    <property type="protein sequence ID" value="KAG8072917.1"/>
    <property type="molecule type" value="Genomic_DNA"/>
</dbReference>
<reference evidence="1" key="1">
    <citation type="journal article" date="2021" name="bioRxiv">
        <title>Whole Genome Assembly and Annotation of Northern Wild Rice, Zizania palustris L., Supports a Whole Genome Duplication in the Zizania Genus.</title>
        <authorList>
            <person name="Haas M."/>
            <person name="Kono T."/>
            <person name="Macchietto M."/>
            <person name="Millas R."/>
            <person name="McGilp L."/>
            <person name="Shao M."/>
            <person name="Duquette J."/>
            <person name="Hirsch C.N."/>
            <person name="Kimball J."/>
        </authorList>
    </citation>
    <scope>NUCLEOTIDE SEQUENCE</scope>
    <source>
        <tissue evidence="1">Fresh leaf tissue</tissue>
    </source>
</reference>
<sequence>MHVHGPVTCNAKATLDHWRSEADKVLALLSPFVIRSNRIECYYFVHLLYAYIHIRFLRPCIQINVADFFSDLHHIISTPNQNLSAVN</sequence>
<organism evidence="1 2">
    <name type="scientific">Zizania palustris</name>
    <name type="common">Northern wild rice</name>
    <dbReference type="NCBI Taxonomy" id="103762"/>
    <lineage>
        <taxon>Eukaryota</taxon>
        <taxon>Viridiplantae</taxon>
        <taxon>Streptophyta</taxon>
        <taxon>Embryophyta</taxon>
        <taxon>Tracheophyta</taxon>
        <taxon>Spermatophyta</taxon>
        <taxon>Magnoliopsida</taxon>
        <taxon>Liliopsida</taxon>
        <taxon>Poales</taxon>
        <taxon>Poaceae</taxon>
        <taxon>BOP clade</taxon>
        <taxon>Oryzoideae</taxon>
        <taxon>Oryzeae</taxon>
        <taxon>Zizaniinae</taxon>
        <taxon>Zizania</taxon>
    </lineage>
</organism>
<accession>A0A8J5VJ18</accession>
<evidence type="ECO:0000313" key="1">
    <source>
        <dbReference type="EMBL" id="KAG8072917.1"/>
    </source>
</evidence>
<dbReference type="Proteomes" id="UP000729402">
    <property type="component" value="Unassembled WGS sequence"/>
</dbReference>
<gene>
    <name evidence="1" type="ORF">GUJ93_ZPchr0006g41276</name>
</gene>